<dbReference type="AlphaFoldDB" id="A0A7J7DVW2"/>
<evidence type="ECO:0000313" key="2">
    <source>
        <dbReference type="Proteomes" id="UP000593562"/>
    </source>
</evidence>
<comment type="caution">
    <text evidence="1">The sequence shown here is derived from an EMBL/GenBank/DDBJ whole genome shotgun (WGS) entry which is preliminary data.</text>
</comment>
<proteinExistence type="predicted"/>
<dbReference type="EMBL" id="JAAARO010000003">
    <property type="protein sequence ID" value="KAF5750508.1"/>
    <property type="molecule type" value="Genomic_DNA"/>
</dbReference>
<keyword evidence="2" id="KW-1185">Reference proteome</keyword>
<gene>
    <name evidence="1" type="ORF">HS088_TW03G00845</name>
</gene>
<dbReference type="Proteomes" id="UP000593562">
    <property type="component" value="Unassembled WGS sequence"/>
</dbReference>
<accession>A0A7J7DVW2</accession>
<dbReference type="InParanoid" id="A0A7J7DVW2"/>
<evidence type="ECO:0000313" key="1">
    <source>
        <dbReference type="EMBL" id="KAF5750508.1"/>
    </source>
</evidence>
<name>A0A7J7DVW2_TRIWF</name>
<sequence length="111" mass="12551">MDKCWVSIFTLKLYLDSHSMNILNSISAGFKIETENDIRKAHSFWQANLPGYGVHCSIETLLLNPECHRLLSPCGGVTLVEQRVILLWEPSLIMMIVCCDCDVRITNSVIP</sequence>
<reference evidence="1 2" key="1">
    <citation type="journal article" date="2020" name="Nat. Commun.">
        <title>Genome of Tripterygium wilfordii and identification of cytochrome P450 involved in triptolide biosynthesis.</title>
        <authorList>
            <person name="Tu L."/>
            <person name="Su P."/>
            <person name="Zhang Z."/>
            <person name="Gao L."/>
            <person name="Wang J."/>
            <person name="Hu T."/>
            <person name="Zhou J."/>
            <person name="Zhang Y."/>
            <person name="Zhao Y."/>
            <person name="Liu Y."/>
            <person name="Song Y."/>
            <person name="Tong Y."/>
            <person name="Lu Y."/>
            <person name="Yang J."/>
            <person name="Xu C."/>
            <person name="Jia M."/>
            <person name="Peters R.J."/>
            <person name="Huang L."/>
            <person name="Gao W."/>
        </authorList>
    </citation>
    <scope>NUCLEOTIDE SEQUENCE [LARGE SCALE GENOMIC DNA]</scope>
    <source>
        <strain evidence="2">cv. XIE 37</strain>
        <tissue evidence="1">Leaf</tissue>
    </source>
</reference>
<organism evidence="1 2">
    <name type="scientific">Tripterygium wilfordii</name>
    <name type="common">Thunder God vine</name>
    <dbReference type="NCBI Taxonomy" id="458696"/>
    <lineage>
        <taxon>Eukaryota</taxon>
        <taxon>Viridiplantae</taxon>
        <taxon>Streptophyta</taxon>
        <taxon>Embryophyta</taxon>
        <taxon>Tracheophyta</taxon>
        <taxon>Spermatophyta</taxon>
        <taxon>Magnoliopsida</taxon>
        <taxon>eudicotyledons</taxon>
        <taxon>Gunneridae</taxon>
        <taxon>Pentapetalae</taxon>
        <taxon>rosids</taxon>
        <taxon>fabids</taxon>
        <taxon>Celastrales</taxon>
        <taxon>Celastraceae</taxon>
        <taxon>Tripterygium</taxon>
    </lineage>
</organism>
<protein>
    <submittedName>
        <fullName evidence="1">Uncharacterized protein</fullName>
    </submittedName>
</protein>